<organism evidence="1 2">
    <name type="scientific">Eikenella corrodens</name>
    <dbReference type="NCBI Taxonomy" id="539"/>
    <lineage>
        <taxon>Bacteria</taxon>
        <taxon>Pseudomonadati</taxon>
        <taxon>Pseudomonadota</taxon>
        <taxon>Betaproteobacteria</taxon>
        <taxon>Neisseriales</taxon>
        <taxon>Neisseriaceae</taxon>
        <taxon>Eikenella</taxon>
    </lineage>
</organism>
<evidence type="ECO:0000313" key="1">
    <source>
        <dbReference type="EMBL" id="OAM20762.1"/>
    </source>
</evidence>
<sequence>MARLTHLESLQLAATLLSGREFHETLNKQVEYLFNVAEKILEEDDRRNPPGSVGIRTFNL</sequence>
<evidence type="ECO:0000313" key="2">
    <source>
        <dbReference type="Proteomes" id="UP000077589"/>
    </source>
</evidence>
<accession>A0A1A9RNN9</accession>
<reference evidence="2" key="1">
    <citation type="submission" date="2016-05" db="EMBL/GenBank/DDBJ databases">
        <title>Draft genome of Corynebacterium afermentans subsp. afermentans LCDC 88199T.</title>
        <authorList>
            <person name="Bernier A.-M."/>
            <person name="Bernard K."/>
        </authorList>
    </citation>
    <scope>NUCLEOTIDE SEQUENCE [LARGE SCALE GENOMIC DNA]</scope>
    <source>
        <strain evidence="2">NML04-0072</strain>
    </source>
</reference>
<protein>
    <submittedName>
        <fullName evidence="1">Uncharacterized protein</fullName>
    </submittedName>
</protein>
<proteinExistence type="predicted"/>
<dbReference type="EMBL" id="LXSG01000023">
    <property type="protein sequence ID" value="OAM20762.1"/>
    <property type="molecule type" value="Genomic_DNA"/>
</dbReference>
<gene>
    <name evidence="1" type="ORF">A7P90_03560</name>
</gene>
<name>A0A1A9RNN9_EIKCO</name>
<comment type="caution">
    <text evidence="1">The sequence shown here is derived from an EMBL/GenBank/DDBJ whole genome shotgun (WGS) entry which is preliminary data.</text>
</comment>
<dbReference type="Proteomes" id="UP000077589">
    <property type="component" value="Unassembled WGS sequence"/>
</dbReference>
<dbReference type="AlphaFoldDB" id="A0A1A9RNN9"/>